<dbReference type="AlphaFoldDB" id="A0A833XSY8"/>
<dbReference type="GO" id="GO:0005509">
    <property type="term" value="F:calcium ion binding"/>
    <property type="evidence" value="ECO:0007669"/>
    <property type="project" value="InterPro"/>
</dbReference>
<feature type="chain" id="PRO_5032598788" description="EF-hand domain-containing protein" evidence="6">
    <location>
        <begin position="25"/>
        <end position="212"/>
    </location>
</feature>
<feature type="signal peptide" evidence="6">
    <location>
        <begin position="1"/>
        <end position="24"/>
    </location>
</feature>
<dbReference type="PROSITE" id="PS50222">
    <property type="entry name" value="EF_HAND_2"/>
    <property type="match status" value="4"/>
</dbReference>
<dbReference type="Gramene" id="Jr05_10890_p1">
    <property type="protein sequence ID" value="cds.Jr05_10890_p1"/>
    <property type="gene ID" value="Jr05_10890"/>
</dbReference>
<organism evidence="8 9">
    <name type="scientific">Juglans regia</name>
    <name type="common">English walnut</name>
    <dbReference type="NCBI Taxonomy" id="51240"/>
    <lineage>
        <taxon>Eukaryota</taxon>
        <taxon>Viridiplantae</taxon>
        <taxon>Streptophyta</taxon>
        <taxon>Embryophyta</taxon>
        <taxon>Tracheophyta</taxon>
        <taxon>Spermatophyta</taxon>
        <taxon>Magnoliopsida</taxon>
        <taxon>eudicotyledons</taxon>
        <taxon>Gunneridae</taxon>
        <taxon>Pentapetalae</taxon>
        <taxon>rosids</taxon>
        <taxon>fabids</taxon>
        <taxon>Fagales</taxon>
        <taxon>Juglandaceae</taxon>
        <taxon>Juglans</taxon>
    </lineage>
</organism>
<dbReference type="SUPFAM" id="SSF47473">
    <property type="entry name" value="EF-hand"/>
    <property type="match status" value="1"/>
</dbReference>
<reference evidence="8" key="1">
    <citation type="submission" date="2015-10" db="EMBL/GenBank/DDBJ databases">
        <authorList>
            <person name="Martinez-Garcia P.J."/>
            <person name="Crepeau M.W."/>
            <person name="Puiu D."/>
            <person name="Gonzalez-Ibeas D."/>
            <person name="Whalen J."/>
            <person name="Stevens K."/>
            <person name="Paul R."/>
            <person name="Butterfield T."/>
            <person name="Britton M."/>
            <person name="Reagan R."/>
            <person name="Chakraborty S."/>
            <person name="Walawage S.L."/>
            <person name="Vasquez-Gross H.A."/>
            <person name="Cardeno C."/>
            <person name="Famula R."/>
            <person name="Pratt K."/>
            <person name="Kuruganti S."/>
            <person name="Aradhya M.K."/>
            <person name="Leslie C.A."/>
            <person name="Dandekar A.M."/>
            <person name="Salzberg S.L."/>
            <person name="Wegrzyn J.L."/>
            <person name="Langley C.H."/>
            <person name="Neale D.B."/>
        </authorList>
    </citation>
    <scope>NUCLEOTIDE SEQUENCE</scope>
    <source>
        <tissue evidence="8">Leaves</tissue>
    </source>
</reference>
<evidence type="ECO:0000256" key="4">
    <source>
        <dbReference type="ARBA" id="ARBA00022837"/>
    </source>
</evidence>
<evidence type="ECO:0000313" key="9">
    <source>
        <dbReference type="Proteomes" id="UP000619265"/>
    </source>
</evidence>
<evidence type="ECO:0000256" key="1">
    <source>
        <dbReference type="ARBA" id="ARBA00009763"/>
    </source>
</evidence>
<feature type="region of interest" description="Disordered" evidence="5">
    <location>
        <begin position="186"/>
        <end position="207"/>
    </location>
</feature>
<reference evidence="8" key="2">
    <citation type="submission" date="2020-03" db="EMBL/GenBank/DDBJ databases">
        <title>Walnut 2.0.</title>
        <authorList>
            <person name="Marrano A."/>
            <person name="Britton M."/>
            <person name="Zimin A.V."/>
            <person name="Zaini P.A."/>
            <person name="Workman R."/>
            <person name="Puiu D."/>
            <person name="Bianco L."/>
            <person name="Allen B.J."/>
            <person name="Troggio M."/>
            <person name="Leslie C.A."/>
            <person name="Timp W."/>
            <person name="Dendekar A."/>
            <person name="Salzberg S.L."/>
            <person name="Neale D.B."/>
        </authorList>
    </citation>
    <scope>NUCLEOTIDE SEQUENCE</scope>
    <source>
        <tissue evidence="8">Leaves</tissue>
    </source>
</reference>
<dbReference type="InterPro" id="IPR002048">
    <property type="entry name" value="EF_hand_dom"/>
</dbReference>
<proteinExistence type="inferred from homology"/>
<feature type="compositionally biased region" description="Basic residues" evidence="5">
    <location>
        <begin position="197"/>
        <end position="207"/>
    </location>
</feature>
<evidence type="ECO:0000256" key="2">
    <source>
        <dbReference type="ARBA" id="ARBA00022723"/>
    </source>
</evidence>
<dbReference type="Pfam" id="PF13499">
    <property type="entry name" value="EF-hand_7"/>
    <property type="match status" value="2"/>
</dbReference>
<keyword evidence="3" id="KW-0677">Repeat</keyword>
<evidence type="ECO:0000256" key="5">
    <source>
        <dbReference type="SAM" id="MobiDB-lite"/>
    </source>
</evidence>
<keyword evidence="4" id="KW-0106">Calcium</keyword>
<dbReference type="Proteomes" id="UP000619265">
    <property type="component" value="Unassembled WGS sequence"/>
</dbReference>
<name>A0A833XSY8_JUGRE</name>
<dbReference type="FunFam" id="1.10.238.10:FF:000527">
    <property type="entry name" value="Calmodulin-3"/>
    <property type="match status" value="1"/>
</dbReference>
<comment type="caution">
    <text evidence="8">The sequence shown here is derived from an EMBL/GenBank/DDBJ whole genome shotgun (WGS) entry which is preliminary data.</text>
</comment>
<keyword evidence="2" id="KW-0479">Metal-binding</keyword>
<evidence type="ECO:0000313" key="8">
    <source>
        <dbReference type="EMBL" id="KAF5470797.1"/>
    </source>
</evidence>
<dbReference type="PROSITE" id="PS00018">
    <property type="entry name" value="EF_HAND_1"/>
    <property type="match status" value="4"/>
</dbReference>
<dbReference type="PANTHER" id="PTHR23048">
    <property type="entry name" value="MYOSIN LIGHT CHAIN 1, 3"/>
    <property type="match status" value="1"/>
</dbReference>
<gene>
    <name evidence="8" type="ORF">F2P56_011286</name>
</gene>
<feature type="domain" description="EF-hand" evidence="7">
    <location>
        <begin position="113"/>
        <end position="148"/>
    </location>
</feature>
<dbReference type="InterPro" id="IPR018247">
    <property type="entry name" value="EF_Hand_1_Ca_BS"/>
</dbReference>
<keyword evidence="6" id="KW-0732">Signal</keyword>
<dbReference type="InterPro" id="IPR011992">
    <property type="entry name" value="EF-hand-dom_pair"/>
</dbReference>
<evidence type="ECO:0000256" key="6">
    <source>
        <dbReference type="SAM" id="SignalP"/>
    </source>
</evidence>
<feature type="domain" description="EF-hand" evidence="7">
    <location>
        <begin position="76"/>
        <end position="111"/>
    </location>
</feature>
<dbReference type="EMBL" id="LIHL02000005">
    <property type="protein sequence ID" value="KAF5470797.1"/>
    <property type="molecule type" value="Genomic_DNA"/>
</dbReference>
<dbReference type="InterPro" id="IPR050230">
    <property type="entry name" value="CALM/Myosin/TropC-like"/>
</dbReference>
<sequence>MPHKQNPRFFHFLLLFSFANLLTCQVPSIKEMASQVLTQDQITQFNEVFNLFDKDGNGCITTGELGSVMRSLGQNPTEAELLDMIKEVDNDGSGTIDKPEFLKLMARKTMDSNFEKELKTAFKMFDNDQNGFISAAELRRVMKNLGRDKLTDEEINEMILEADCDGDNLINFDEFVKVMIAKRGRSGDEERNGSANRHSKARKKGHRFCCIL</sequence>
<comment type="similarity">
    <text evidence="1">Belongs to the calmodulin family.</text>
</comment>
<feature type="domain" description="EF-hand" evidence="7">
    <location>
        <begin position="150"/>
        <end position="185"/>
    </location>
</feature>
<dbReference type="SMART" id="SM00054">
    <property type="entry name" value="EFh"/>
    <property type="match status" value="4"/>
</dbReference>
<evidence type="ECO:0000256" key="3">
    <source>
        <dbReference type="ARBA" id="ARBA00022737"/>
    </source>
</evidence>
<accession>A0A833XSY8</accession>
<dbReference type="Gene3D" id="1.10.238.10">
    <property type="entry name" value="EF-hand"/>
    <property type="match status" value="2"/>
</dbReference>
<evidence type="ECO:0000259" key="7">
    <source>
        <dbReference type="PROSITE" id="PS50222"/>
    </source>
</evidence>
<protein>
    <recommendedName>
        <fullName evidence="7">EF-hand domain-containing protein</fullName>
    </recommendedName>
</protein>
<dbReference type="CDD" id="cd00051">
    <property type="entry name" value="EFh"/>
    <property type="match status" value="2"/>
</dbReference>
<feature type="domain" description="EF-hand" evidence="7">
    <location>
        <begin position="40"/>
        <end position="75"/>
    </location>
</feature>
<dbReference type="PANTHER" id="PTHR23048:SF53">
    <property type="entry name" value="CALMODULIN"/>
    <property type="match status" value="1"/>
</dbReference>